<feature type="compositionally biased region" description="Polar residues" evidence="1">
    <location>
        <begin position="13"/>
        <end position="22"/>
    </location>
</feature>
<organism evidence="2">
    <name type="scientific">Arion vulgaris</name>
    <dbReference type="NCBI Taxonomy" id="1028688"/>
    <lineage>
        <taxon>Eukaryota</taxon>
        <taxon>Metazoa</taxon>
        <taxon>Spiralia</taxon>
        <taxon>Lophotrochozoa</taxon>
        <taxon>Mollusca</taxon>
        <taxon>Gastropoda</taxon>
        <taxon>Heterobranchia</taxon>
        <taxon>Euthyneura</taxon>
        <taxon>Panpulmonata</taxon>
        <taxon>Eupulmonata</taxon>
        <taxon>Stylommatophora</taxon>
        <taxon>Helicina</taxon>
        <taxon>Arionoidea</taxon>
        <taxon>Arionidae</taxon>
        <taxon>Arion</taxon>
    </lineage>
</organism>
<feature type="region of interest" description="Disordered" evidence="1">
    <location>
        <begin position="1"/>
        <end position="26"/>
    </location>
</feature>
<proteinExistence type="predicted"/>
<evidence type="ECO:0000313" key="2">
    <source>
        <dbReference type="EMBL" id="CEK77745.1"/>
    </source>
</evidence>
<sequence length="111" mass="12185">MSCGSGGPPSWTAAGSHSSSYLQVRHSSREGVMENIHVDPRKQELLEARFLGGRDAVQSFGRVVQIKLDVTCCLCLHVSSSHWWCHSHHRNSNRTAAILAAAAQETETMVK</sequence>
<evidence type="ECO:0000256" key="1">
    <source>
        <dbReference type="SAM" id="MobiDB-lite"/>
    </source>
</evidence>
<accession>A0A0B7ACQ3</accession>
<dbReference type="AlphaFoldDB" id="A0A0B7ACQ3"/>
<name>A0A0B7ACQ3_9EUPU</name>
<gene>
    <name evidence="2" type="primary">ORF106426</name>
</gene>
<protein>
    <submittedName>
        <fullName evidence="2">Uncharacterized protein</fullName>
    </submittedName>
</protein>
<reference evidence="2" key="1">
    <citation type="submission" date="2014-12" db="EMBL/GenBank/DDBJ databases">
        <title>Insight into the proteome of Arion vulgaris.</title>
        <authorList>
            <person name="Aradska J."/>
            <person name="Bulat T."/>
            <person name="Smidak R."/>
            <person name="Sarate P."/>
            <person name="Gangsoo J."/>
            <person name="Sialana F."/>
            <person name="Bilban M."/>
            <person name="Lubec G."/>
        </authorList>
    </citation>
    <scope>NUCLEOTIDE SEQUENCE</scope>
    <source>
        <tissue evidence="2">Skin</tissue>
    </source>
</reference>
<dbReference type="EMBL" id="HACG01030880">
    <property type="protein sequence ID" value="CEK77745.1"/>
    <property type="molecule type" value="Transcribed_RNA"/>
</dbReference>